<evidence type="ECO:0000313" key="10">
    <source>
        <dbReference type="Proteomes" id="UP000807785"/>
    </source>
</evidence>
<organism evidence="9 10">
    <name type="scientific">Candidatus Methylophosphatis roskildensis</name>
    <dbReference type="NCBI Taxonomy" id="2899263"/>
    <lineage>
        <taxon>Bacteria</taxon>
        <taxon>Pseudomonadati</taxon>
        <taxon>Pseudomonadota</taxon>
        <taxon>Betaproteobacteria</taxon>
        <taxon>Nitrosomonadales</taxon>
        <taxon>Sterolibacteriaceae</taxon>
        <taxon>Candidatus Methylophosphatis</taxon>
    </lineage>
</organism>
<dbReference type="EMBL" id="JADJEV010000003">
    <property type="protein sequence ID" value="MBK6973675.1"/>
    <property type="molecule type" value="Genomic_DNA"/>
</dbReference>
<evidence type="ECO:0000259" key="8">
    <source>
        <dbReference type="Pfam" id="PF00361"/>
    </source>
</evidence>
<dbReference type="PRINTS" id="PR01437">
    <property type="entry name" value="NUOXDRDTASE4"/>
</dbReference>
<evidence type="ECO:0000256" key="4">
    <source>
        <dbReference type="ARBA" id="ARBA00022989"/>
    </source>
</evidence>
<evidence type="ECO:0000256" key="2">
    <source>
        <dbReference type="ARBA" id="ARBA00009025"/>
    </source>
</evidence>
<dbReference type="PANTHER" id="PTHR43507:SF1">
    <property type="entry name" value="NADH-UBIQUINONE OXIDOREDUCTASE CHAIN 4"/>
    <property type="match status" value="1"/>
</dbReference>
<evidence type="ECO:0000256" key="5">
    <source>
        <dbReference type="ARBA" id="ARBA00023136"/>
    </source>
</evidence>
<evidence type="ECO:0000256" key="6">
    <source>
        <dbReference type="RuleBase" id="RU000320"/>
    </source>
</evidence>
<feature type="domain" description="NADH:quinone oxidoreductase/Mrp antiporter transmembrane" evidence="8">
    <location>
        <begin position="130"/>
        <end position="427"/>
    </location>
</feature>
<dbReference type="Proteomes" id="UP000807785">
    <property type="component" value="Unassembled WGS sequence"/>
</dbReference>
<dbReference type="InterPro" id="IPR003918">
    <property type="entry name" value="NADH_UbQ_OxRdtase"/>
</dbReference>
<dbReference type="InterPro" id="IPR001750">
    <property type="entry name" value="ND/Mrp_TM"/>
</dbReference>
<dbReference type="GO" id="GO:0003954">
    <property type="term" value="F:NADH dehydrogenase activity"/>
    <property type="evidence" value="ECO:0007669"/>
    <property type="project" value="TreeGrafter"/>
</dbReference>
<feature type="transmembrane region" description="Helical" evidence="7">
    <location>
        <begin position="337"/>
        <end position="359"/>
    </location>
</feature>
<dbReference type="GO" id="GO:0042773">
    <property type="term" value="P:ATP synthesis coupled electron transport"/>
    <property type="evidence" value="ECO:0007669"/>
    <property type="project" value="InterPro"/>
</dbReference>
<feature type="transmembrane region" description="Helical" evidence="7">
    <location>
        <begin position="310"/>
        <end position="331"/>
    </location>
</feature>
<dbReference type="PANTHER" id="PTHR43507">
    <property type="entry name" value="NADH-UBIQUINONE OXIDOREDUCTASE CHAIN 4"/>
    <property type="match status" value="1"/>
</dbReference>
<dbReference type="GO" id="GO:0008137">
    <property type="term" value="F:NADH dehydrogenase (ubiquinone) activity"/>
    <property type="evidence" value="ECO:0007669"/>
    <property type="project" value="InterPro"/>
</dbReference>
<feature type="transmembrane region" description="Helical" evidence="7">
    <location>
        <begin position="137"/>
        <end position="157"/>
    </location>
</feature>
<feature type="transmembrane region" description="Helical" evidence="7">
    <location>
        <begin position="169"/>
        <end position="197"/>
    </location>
</feature>
<evidence type="ECO:0000256" key="1">
    <source>
        <dbReference type="ARBA" id="ARBA00004127"/>
    </source>
</evidence>
<feature type="transmembrane region" description="Helical" evidence="7">
    <location>
        <begin position="112"/>
        <end position="131"/>
    </location>
</feature>
<evidence type="ECO:0000256" key="3">
    <source>
        <dbReference type="ARBA" id="ARBA00022692"/>
    </source>
</evidence>
<dbReference type="Pfam" id="PF00361">
    <property type="entry name" value="Proton_antipo_M"/>
    <property type="match status" value="1"/>
</dbReference>
<proteinExistence type="inferred from homology"/>
<dbReference type="AlphaFoldDB" id="A0A9D7HUG9"/>
<dbReference type="NCBIfam" id="TIGR01972">
    <property type="entry name" value="NDH_I_M"/>
    <property type="match status" value="1"/>
</dbReference>
<gene>
    <name evidence="9" type="ORF">IPH26_12295</name>
</gene>
<protein>
    <submittedName>
        <fullName evidence="9">NADH-quinone oxidoreductase subunit M</fullName>
    </submittedName>
</protein>
<evidence type="ECO:0000256" key="7">
    <source>
        <dbReference type="SAM" id="Phobius"/>
    </source>
</evidence>
<accession>A0A9D7HUG9</accession>
<feature type="transmembrane region" description="Helical" evidence="7">
    <location>
        <begin position="284"/>
        <end position="303"/>
    </location>
</feature>
<dbReference type="InterPro" id="IPR010227">
    <property type="entry name" value="NADH_Q_OxRdtase_chainM/4"/>
</dbReference>
<comment type="caution">
    <text evidence="9">The sequence shown here is derived from an EMBL/GenBank/DDBJ whole genome shotgun (WGS) entry which is preliminary data.</text>
</comment>
<sequence>MMDRIPLLSLLLLTPVAAAALIWLWPRERAARVLALAAAALELALAAAVVAAFDAADPGFQQVERSEWIPTLNVQFLVGVDGISVLFLPLTALLFAGVIVASWNSARVMPRLYFSLLLLQLAATVGVFCALDTLLFFLFWELSLVPLYFLVSLWGVGPKRRFVASKYTLVMLGSGVPLLLAFVVLAFNHAAASGVALPAGLAFDLPTLLETPVAPRLQLIVFVLLLLGFAAKTPLFPLHTWLPGVALEGPVAVGALFVGLKLGVYGLIRFAVPLAPAAARDLHWLLAGLGTIGLLAGAVAALAQSNLRRTLAYAGVSHVGLVVLGIASFSVQGLQGAVLQTLNFTLAAGGLFLLTGILHRRTGSTDTRSLGGAVSTMPRLAGFFLLFTLSSIGVPGTAGFPAELLLLTSALTSHTGAGLAALFGMVIGAAYALGMVRRAFFGPLTNPAVAQASDLLRGEFVLAAVFAFVILAVGFFPSLLLDVIAPAARAWVMRGG</sequence>
<dbReference type="GO" id="GO:0012505">
    <property type="term" value="C:endomembrane system"/>
    <property type="evidence" value="ECO:0007669"/>
    <property type="project" value="UniProtKB-SubCell"/>
</dbReference>
<comment type="similarity">
    <text evidence="2">Belongs to the complex I subunit 4 family.</text>
</comment>
<dbReference type="GO" id="GO:0016020">
    <property type="term" value="C:membrane"/>
    <property type="evidence" value="ECO:0007669"/>
    <property type="project" value="UniProtKB-SubCell"/>
</dbReference>
<feature type="transmembrane region" description="Helical" evidence="7">
    <location>
        <begin position="250"/>
        <end position="272"/>
    </location>
</feature>
<keyword evidence="3 6" id="KW-0812">Transmembrane</keyword>
<keyword evidence="5 7" id="KW-0472">Membrane</keyword>
<feature type="transmembrane region" description="Helical" evidence="7">
    <location>
        <begin position="76"/>
        <end position="100"/>
    </location>
</feature>
<feature type="transmembrane region" description="Helical" evidence="7">
    <location>
        <begin position="380"/>
        <end position="400"/>
    </location>
</feature>
<reference evidence="9" key="1">
    <citation type="submission" date="2020-10" db="EMBL/GenBank/DDBJ databases">
        <title>Connecting structure to function with the recovery of over 1000 high-quality activated sludge metagenome-assembled genomes encoding full-length rRNA genes using long-read sequencing.</title>
        <authorList>
            <person name="Singleton C.M."/>
            <person name="Petriglieri F."/>
            <person name="Kristensen J.M."/>
            <person name="Kirkegaard R.H."/>
            <person name="Michaelsen T.Y."/>
            <person name="Andersen M.H."/>
            <person name="Karst S.M."/>
            <person name="Dueholm M.S."/>
            <person name="Nielsen P.H."/>
            <person name="Albertsen M."/>
        </authorList>
    </citation>
    <scope>NUCLEOTIDE SEQUENCE</scope>
    <source>
        <strain evidence="9">Bjer_18-Q3-R1-45_BAT3C.347</strain>
    </source>
</reference>
<dbReference type="GO" id="GO:0015990">
    <property type="term" value="P:electron transport coupled proton transport"/>
    <property type="evidence" value="ECO:0007669"/>
    <property type="project" value="TreeGrafter"/>
</dbReference>
<keyword evidence="4 7" id="KW-1133">Transmembrane helix</keyword>
<feature type="transmembrane region" description="Helical" evidence="7">
    <location>
        <begin position="217"/>
        <end position="238"/>
    </location>
</feature>
<feature type="transmembrane region" description="Helical" evidence="7">
    <location>
        <begin position="6"/>
        <end position="26"/>
    </location>
</feature>
<feature type="transmembrane region" description="Helical" evidence="7">
    <location>
        <begin position="33"/>
        <end position="56"/>
    </location>
</feature>
<dbReference type="GO" id="GO:0048039">
    <property type="term" value="F:ubiquinone binding"/>
    <property type="evidence" value="ECO:0007669"/>
    <property type="project" value="TreeGrafter"/>
</dbReference>
<name>A0A9D7HUG9_9PROT</name>
<feature type="transmembrane region" description="Helical" evidence="7">
    <location>
        <begin position="460"/>
        <end position="481"/>
    </location>
</feature>
<comment type="subcellular location">
    <subcellularLocation>
        <location evidence="1">Endomembrane system</location>
        <topology evidence="1">Multi-pass membrane protein</topology>
    </subcellularLocation>
    <subcellularLocation>
        <location evidence="6">Membrane</location>
        <topology evidence="6">Multi-pass membrane protein</topology>
    </subcellularLocation>
</comment>
<evidence type="ECO:0000313" key="9">
    <source>
        <dbReference type="EMBL" id="MBK6973675.1"/>
    </source>
</evidence>
<feature type="transmembrane region" description="Helical" evidence="7">
    <location>
        <begin position="420"/>
        <end position="440"/>
    </location>
</feature>